<dbReference type="Pfam" id="PF02622">
    <property type="entry name" value="DUF179"/>
    <property type="match status" value="1"/>
</dbReference>
<dbReference type="PANTHER" id="PTHR31984:SF11">
    <property type="entry name" value="TRANSPORTER, PUTATIVE (DUF179)-RELATED"/>
    <property type="match status" value="1"/>
</dbReference>
<evidence type="ECO:0000313" key="1">
    <source>
        <dbReference type="EMBL" id="WOL07618.1"/>
    </source>
</evidence>
<gene>
    <name evidence="1" type="ORF">Cni_G16363</name>
</gene>
<dbReference type="Proteomes" id="UP001327560">
    <property type="component" value="Chromosome 5"/>
</dbReference>
<dbReference type="SUPFAM" id="SSF143456">
    <property type="entry name" value="VC0467-like"/>
    <property type="match status" value="1"/>
</dbReference>
<dbReference type="AlphaFoldDB" id="A0AAQ3QFT5"/>
<protein>
    <recommendedName>
        <fullName evidence="3">YqgE/AlgH family protein</fullName>
    </recommendedName>
</protein>
<name>A0AAQ3QFT5_9LILI</name>
<evidence type="ECO:0008006" key="3">
    <source>
        <dbReference type="Google" id="ProtNLM"/>
    </source>
</evidence>
<dbReference type="PANTHER" id="PTHR31984">
    <property type="entry name" value="TRANSPORTER, PUTATIVE (DUF179)-RELATED"/>
    <property type="match status" value="1"/>
</dbReference>
<dbReference type="EMBL" id="CP136894">
    <property type="protein sequence ID" value="WOL07618.1"/>
    <property type="molecule type" value="Genomic_DNA"/>
</dbReference>
<sequence length="166" mass="18728">MKATRKCAQCVAQVHDKGSTLDFRQSERPAPDVRLFKQSIQWRSSGEPLEASMFLVRRGDSSPLPRFGEVVLGVCFGARNNLNEVAPLVKKGVLRPLNFRFFVGYAGWQFDQLLDEIDSGYWVVVACSSHLINEATANRSSSLWKEILLLMGGKYPDLNRKPKRDP</sequence>
<keyword evidence="2" id="KW-1185">Reference proteome</keyword>
<accession>A0AAQ3QFT5</accession>
<reference evidence="1 2" key="1">
    <citation type="submission" date="2023-10" db="EMBL/GenBank/DDBJ databases">
        <title>Chromosome-scale genome assembly provides insights into flower coloration mechanisms of Canna indica.</title>
        <authorList>
            <person name="Li C."/>
        </authorList>
    </citation>
    <scope>NUCLEOTIDE SEQUENCE [LARGE SCALE GENOMIC DNA]</scope>
    <source>
        <tissue evidence="1">Flower</tissue>
    </source>
</reference>
<organism evidence="1 2">
    <name type="scientific">Canna indica</name>
    <name type="common">Indian-shot</name>
    <dbReference type="NCBI Taxonomy" id="4628"/>
    <lineage>
        <taxon>Eukaryota</taxon>
        <taxon>Viridiplantae</taxon>
        <taxon>Streptophyta</taxon>
        <taxon>Embryophyta</taxon>
        <taxon>Tracheophyta</taxon>
        <taxon>Spermatophyta</taxon>
        <taxon>Magnoliopsida</taxon>
        <taxon>Liliopsida</taxon>
        <taxon>Zingiberales</taxon>
        <taxon>Cannaceae</taxon>
        <taxon>Canna</taxon>
    </lineage>
</organism>
<dbReference type="Gene3D" id="3.40.1740.10">
    <property type="entry name" value="VC0467-like"/>
    <property type="match status" value="1"/>
</dbReference>
<evidence type="ECO:0000313" key="2">
    <source>
        <dbReference type="Proteomes" id="UP001327560"/>
    </source>
</evidence>
<proteinExistence type="predicted"/>
<dbReference type="InterPro" id="IPR003774">
    <property type="entry name" value="AlgH-like"/>
</dbReference>